<proteinExistence type="predicted"/>
<gene>
    <name evidence="1" type="ORF">L1857_02465</name>
</gene>
<evidence type="ECO:0000313" key="1">
    <source>
        <dbReference type="EMBL" id="UQS21767.1"/>
    </source>
</evidence>
<keyword evidence="2" id="KW-1185">Reference proteome</keyword>
<protein>
    <submittedName>
        <fullName evidence="1">Uncharacterized protein</fullName>
    </submittedName>
</protein>
<dbReference type="EMBL" id="CP091196">
    <property type="protein sequence ID" value="UQS21767.1"/>
    <property type="molecule type" value="Genomic_DNA"/>
</dbReference>
<dbReference type="Proteomes" id="UP000830158">
    <property type="component" value="Chromosome"/>
</dbReference>
<dbReference type="RefSeq" id="WP_094003344.1">
    <property type="nucleotide sequence ID" value="NZ_CP091196.1"/>
</dbReference>
<evidence type="ECO:0000313" key="2">
    <source>
        <dbReference type="Proteomes" id="UP000830158"/>
    </source>
</evidence>
<accession>A0ABY4NQB1</accession>
<organism evidence="1 2">
    <name type="scientific">Amycolatopsis thermalba</name>
    <dbReference type="NCBI Taxonomy" id="944492"/>
    <lineage>
        <taxon>Bacteria</taxon>
        <taxon>Bacillati</taxon>
        <taxon>Actinomycetota</taxon>
        <taxon>Actinomycetes</taxon>
        <taxon>Pseudonocardiales</taxon>
        <taxon>Pseudonocardiaceae</taxon>
        <taxon>Amycolatopsis</taxon>
    </lineage>
</organism>
<sequence>MAAKVWIAKYREGEYVTDTDGREWCVTSYTQRSNIAWIRLREFAGSRSVTVQGPLGSKKPIR</sequence>
<name>A0ABY4NQB1_9PSEU</name>
<reference evidence="1" key="1">
    <citation type="submission" date="2022-01" db="EMBL/GenBank/DDBJ databases">
        <title>PSI-footprinting approach for the identification of protein synthesis inhibitor producers.</title>
        <authorList>
            <person name="Handel F."/>
            <person name="Kulik A."/>
            <person name="Wex K.W."/>
            <person name="Berscheid A."/>
            <person name="Saur J.S."/>
            <person name="Winkler A."/>
            <person name="Wibberg D."/>
            <person name="Kalinowski J."/>
            <person name="Broetz-Oesterhelt H."/>
            <person name="Mast Y."/>
        </authorList>
    </citation>
    <scope>NUCLEOTIDE SEQUENCE</scope>
    <source>
        <strain evidence="1">KNN 49.3e</strain>
    </source>
</reference>